<evidence type="ECO:0000256" key="2">
    <source>
        <dbReference type="ARBA" id="ARBA00022692"/>
    </source>
</evidence>
<dbReference type="CDD" id="cd12087">
    <property type="entry name" value="TM_EGFR-like"/>
    <property type="match status" value="1"/>
</dbReference>
<evidence type="ECO:0000256" key="5">
    <source>
        <dbReference type="SAM" id="Phobius"/>
    </source>
</evidence>
<dbReference type="AlphaFoldDB" id="A0A815QQX7"/>
<dbReference type="PANTHER" id="PTHR15549">
    <property type="entry name" value="PAIRED IMMUNOGLOBULIN-LIKE TYPE 2 RECEPTOR"/>
    <property type="match status" value="1"/>
</dbReference>
<reference evidence="7" key="1">
    <citation type="submission" date="2021-02" db="EMBL/GenBank/DDBJ databases">
        <authorList>
            <person name="Nowell W R."/>
        </authorList>
    </citation>
    <scope>NUCLEOTIDE SEQUENCE</scope>
</reference>
<feature type="transmembrane region" description="Helical" evidence="5">
    <location>
        <begin position="497"/>
        <end position="522"/>
    </location>
</feature>
<evidence type="ECO:0000256" key="3">
    <source>
        <dbReference type="ARBA" id="ARBA00022989"/>
    </source>
</evidence>
<dbReference type="Proteomes" id="UP000663855">
    <property type="component" value="Unassembled WGS sequence"/>
</dbReference>
<keyword evidence="6" id="KW-0732">Signal</keyword>
<evidence type="ECO:0000313" key="9">
    <source>
        <dbReference type="Proteomes" id="UP000663855"/>
    </source>
</evidence>
<feature type="signal peptide" evidence="6">
    <location>
        <begin position="1"/>
        <end position="24"/>
    </location>
</feature>
<keyword evidence="2 5" id="KW-0812">Transmembrane</keyword>
<proteinExistence type="predicted"/>
<evidence type="ECO:0000256" key="6">
    <source>
        <dbReference type="SAM" id="SignalP"/>
    </source>
</evidence>
<keyword evidence="3 5" id="KW-1133">Transmembrane helix</keyword>
<dbReference type="PANTHER" id="PTHR15549:SF26">
    <property type="entry name" value="AXIAL BUDDING PATTERN PROTEIN 2-RELATED"/>
    <property type="match status" value="1"/>
</dbReference>
<keyword evidence="4 5" id="KW-0472">Membrane</keyword>
<dbReference type="EMBL" id="CAJNOV010011829">
    <property type="protein sequence ID" value="CAF1465494.1"/>
    <property type="molecule type" value="Genomic_DNA"/>
</dbReference>
<evidence type="ECO:0000256" key="1">
    <source>
        <dbReference type="ARBA" id="ARBA00004167"/>
    </source>
</evidence>
<protein>
    <submittedName>
        <fullName evidence="7">Uncharacterized protein</fullName>
    </submittedName>
</protein>
<feature type="chain" id="PRO_5036228599" evidence="6">
    <location>
        <begin position="25"/>
        <end position="624"/>
    </location>
</feature>
<dbReference type="SUPFAM" id="SSF52047">
    <property type="entry name" value="RNI-like"/>
    <property type="match status" value="1"/>
</dbReference>
<evidence type="ECO:0000313" key="8">
    <source>
        <dbReference type="EMBL" id="CAF3748180.1"/>
    </source>
</evidence>
<evidence type="ECO:0000256" key="4">
    <source>
        <dbReference type="ARBA" id="ARBA00023136"/>
    </source>
</evidence>
<organism evidence="7 9">
    <name type="scientific">Rotaria magnacalcarata</name>
    <dbReference type="NCBI Taxonomy" id="392030"/>
    <lineage>
        <taxon>Eukaryota</taxon>
        <taxon>Metazoa</taxon>
        <taxon>Spiralia</taxon>
        <taxon>Gnathifera</taxon>
        <taxon>Rotifera</taxon>
        <taxon>Eurotatoria</taxon>
        <taxon>Bdelloidea</taxon>
        <taxon>Philodinida</taxon>
        <taxon>Philodinidae</taxon>
        <taxon>Rotaria</taxon>
    </lineage>
</organism>
<name>A0A815QQX7_9BILA</name>
<evidence type="ECO:0000313" key="7">
    <source>
        <dbReference type="EMBL" id="CAF1465494.1"/>
    </source>
</evidence>
<dbReference type="Proteomes" id="UP000681967">
    <property type="component" value="Unassembled WGS sequence"/>
</dbReference>
<comment type="subcellular location">
    <subcellularLocation>
        <location evidence="1">Membrane</location>
        <topology evidence="1">Single-pass membrane protein</topology>
    </subcellularLocation>
</comment>
<sequence>MQRALLFKFIFPLVILISSPYCEASECNVISNILTCSITNVTYVFNTLSHSLNTYNSTSIIYSGQVILSIISASTKPIFIQPVDTTNGHTIQVLSIDTNTSRIEIKISLSSNPITPPLFTTNSRITAPNSTISVTVAENYIDSTAFQIFNSSNSSMFNFANYEIIFNQIGTKSSNLYLPNLIGGITNIKSIMISGNNHFLIVTGTPMVLFDKVNRLSLKYLRLYDQILNYFPSLQVYSIAECQYNRTARFLISSTTYDLSLQMQNNILIDSVLPNNNAAFQNLTQLTSLTLIEPQLNSSCLKAITPNYGLNNLLLGLGSYAKSDFDYWISDLPRVQTLTINNISTLDIFASKFFNKLQRISQVKLTGGFQLEKKHICIFYRMNIQIPTTLPIVYLNNGQEAAENDPCANIYIKAINQRTTNNVQCPQANTCDDCRQWAKQAASCDLISYENNCAGDTSVVVNGNPFMYNGSYLYYFFQNISCATSPTPIGTSDSVNIGAIVGAVCGLLIALMILGITVFCVYRSRQRNSTKSLSPLREEKYKSSSSDSTHVSIATSKSSKSSRYVLEKSFFPPIQSNDEIAPPLYTAPSESVGYLSNYRKSPVPSAPRASVSTHTTHLYETVYN</sequence>
<gene>
    <name evidence="8" type="ORF">BYL167_LOCUS181</name>
    <name evidence="7" type="ORF">CJN711_LOCUS25354</name>
</gene>
<accession>A0A815QQX7</accession>
<dbReference type="InterPro" id="IPR051694">
    <property type="entry name" value="Immunoregulatory_rcpt-like"/>
</dbReference>
<dbReference type="GO" id="GO:0016020">
    <property type="term" value="C:membrane"/>
    <property type="evidence" value="ECO:0007669"/>
    <property type="project" value="UniProtKB-SubCell"/>
</dbReference>
<dbReference type="EMBL" id="CAJOBH010000014">
    <property type="protein sequence ID" value="CAF3748180.1"/>
    <property type="molecule type" value="Genomic_DNA"/>
</dbReference>
<dbReference type="GO" id="GO:0071944">
    <property type="term" value="C:cell periphery"/>
    <property type="evidence" value="ECO:0007669"/>
    <property type="project" value="UniProtKB-ARBA"/>
</dbReference>
<comment type="caution">
    <text evidence="7">The sequence shown here is derived from an EMBL/GenBank/DDBJ whole genome shotgun (WGS) entry which is preliminary data.</text>
</comment>